<dbReference type="KEGG" id="pbf:CFX0092_B0062"/>
<dbReference type="Proteomes" id="UP000215027">
    <property type="component" value="Chromosome II"/>
</dbReference>
<gene>
    <name evidence="1" type="ORF">CFX0092_B0062</name>
</gene>
<name>A0A160T5P0_9CHLR</name>
<reference evidence="1" key="1">
    <citation type="submission" date="2016-01" db="EMBL/GenBank/DDBJ databases">
        <authorList>
            <person name="Mcilroy J.S."/>
            <person name="Karst M S."/>
            <person name="Albertsen M."/>
        </authorList>
    </citation>
    <scope>NUCLEOTIDE SEQUENCE</scope>
    <source>
        <strain evidence="1">Cfx-K</strain>
    </source>
</reference>
<organism evidence="1 2">
    <name type="scientific">Candidatus Promineifilum breve</name>
    <dbReference type="NCBI Taxonomy" id="1806508"/>
    <lineage>
        <taxon>Bacteria</taxon>
        <taxon>Bacillati</taxon>
        <taxon>Chloroflexota</taxon>
        <taxon>Ardenticatenia</taxon>
        <taxon>Candidatus Promineifilales</taxon>
        <taxon>Candidatus Promineifilaceae</taxon>
        <taxon>Candidatus Promineifilum</taxon>
    </lineage>
</organism>
<keyword evidence="2" id="KW-1185">Reference proteome</keyword>
<accession>A0A160T5P0</accession>
<sequence length="195" mass="21136">MMDKERRIMLWVMALLWLLAACGGSSDTRHPAERVVAGYYIGVARGDTDAVMDAVEPADRNLTGMGFLNLLDALSLSVGPLGIDLGALTDMSIKDLDLELLSSTTDYAVVRAAGNIRYLTLGMEVPFCDTHDVRRGGDGVWYMDLNAAERLARLERILPLREAELNALMASSGESLTGIFATMSDSMAIGLNMCE</sequence>
<dbReference type="EMBL" id="LN890656">
    <property type="protein sequence ID" value="CUS05596.1"/>
    <property type="molecule type" value="Genomic_DNA"/>
</dbReference>
<proteinExistence type="predicted"/>
<dbReference type="RefSeq" id="WP_157913294.1">
    <property type="nucleotide sequence ID" value="NZ_LN890656.1"/>
</dbReference>
<protein>
    <submittedName>
        <fullName evidence="1">Uncharacterized protein</fullName>
    </submittedName>
</protein>
<evidence type="ECO:0000313" key="1">
    <source>
        <dbReference type="EMBL" id="CUS05596.1"/>
    </source>
</evidence>
<dbReference type="AlphaFoldDB" id="A0A160T5P0"/>
<dbReference type="PROSITE" id="PS51257">
    <property type="entry name" value="PROKAR_LIPOPROTEIN"/>
    <property type="match status" value="1"/>
</dbReference>
<evidence type="ECO:0000313" key="2">
    <source>
        <dbReference type="Proteomes" id="UP000215027"/>
    </source>
</evidence>